<organism evidence="3 4">
    <name type="scientific">Wolfiporia cocos (strain MD-104)</name>
    <name type="common">Brown rot fungus</name>
    <dbReference type="NCBI Taxonomy" id="742152"/>
    <lineage>
        <taxon>Eukaryota</taxon>
        <taxon>Fungi</taxon>
        <taxon>Dikarya</taxon>
        <taxon>Basidiomycota</taxon>
        <taxon>Agaricomycotina</taxon>
        <taxon>Agaricomycetes</taxon>
        <taxon>Polyporales</taxon>
        <taxon>Phaeolaceae</taxon>
        <taxon>Wolfiporia</taxon>
    </lineage>
</organism>
<name>A0A2H3J2P1_WOLCO</name>
<evidence type="ECO:0000256" key="1">
    <source>
        <dbReference type="SAM" id="MobiDB-lite"/>
    </source>
</evidence>
<dbReference type="EMBL" id="KB467865">
    <property type="protein sequence ID" value="PCH35975.1"/>
    <property type="molecule type" value="Genomic_DNA"/>
</dbReference>
<feature type="transmembrane region" description="Helical" evidence="2">
    <location>
        <begin position="251"/>
        <end position="274"/>
    </location>
</feature>
<accession>A0A2H3J2P1</accession>
<feature type="transmembrane region" description="Helical" evidence="2">
    <location>
        <begin position="227"/>
        <end position="245"/>
    </location>
</feature>
<dbReference type="Proteomes" id="UP000218811">
    <property type="component" value="Unassembled WGS sequence"/>
</dbReference>
<dbReference type="OrthoDB" id="2576477at2759"/>
<evidence type="ECO:0000313" key="3">
    <source>
        <dbReference type="EMBL" id="PCH35975.1"/>
    </source>
</evidence>
<dbReference type="AlphaFoldDB" id="A0A2H3J2P1"/>
<keyword evidence="2" id="KW-0812">Transmembrane</keyword>
<evidence type="ECO:0000256" key="2">
    <source>
        <dbReference type="SAM" id="Phobius"/>
    </source>
</evidence>
<feature type="region of interest" description="Disordered" evidence="1">
    <location>
        <begin position="1"/>
        <end position="115"/>
    </location>
</feature>
<feature type="compositionally biased region" description="Polar residues" evidence="1">
    <location>
        <begin position="54"/>
        <end position="65"/>
    </location>
</feature>
<protein>
    <submittedName>
        <fullName evidence="3">Uncharacterized protein</fullName>
    </submittedName>
</protein>
<feature type="compositionally biased region" description="Polar residues" evidence="1">
    <location>
        <begin position="1"/>
        <end position="24"/>
    </location>
</feature>
<keyword evidence="2" id="KW-0472">Membrane</keyword>
<gene>
    <name evidence="3" type="ORF">WOLCODRAFT_126472</name>
</gene>
<keyword evidence="4" id="KW-1185">Reference proteome</keyword>
<feature type="transmembrane region" description="Helical" evidence="2">
    <location>
        <begin position="349"/>
        <end position="379"/>
    </location>
</feature>
<sequence length="408" mass="44988">MSVSDPLSNGDGSTPSPIVILSTSPPDHDPPPPYPSQERRTRAQRSGRRRRTLDLNQEETQNASHVLSIAAGGGSEYEAFSGSMQHSPYSEDHNADASETTPLLAPSPRSTPRLPLGQVTRQRTLSLTSTVRSTNSIAPSLAQTVLSAFNPEQDDDLDPHCGGEPRDDDGESDGEGPLDSPPLRHHGNLDVQQRAFVAELSSRGFARQRSTPWHIKLRKYFRPMGKLAYYSSLFHLLVLNFPYALLAWVYLFVFTVAGTTTLMALPLGAVLCFLDLIGARIITRGELVLQVTFHGPLAYPISNPPLPIFVRRRPPTAAEIEDGLDYVVETSFYRNAYAMFTDPTSYQALFYFLVIKPGITIIFGLLLLILVPISFVLVWPAPATLRLARRLGIWQANIAVEGLCLTVR</sequence>
<dbReference type="OMA" id="SFYRNAY"/>
<feature type="region of interest" description="Disordered" evidence="1">
    <location>
        <begin position="151"/>
        <end position="186"/>
    </location>
</feature>
<evidence type="ECO:0000313" key="4">
    <source>
        <dbReference type="Proteomes" id="UP000218811"/>
    </source>
</evidence>
<reference evidence="3 4" key="1">
    <citation type="journal article" date="2012" name="Science">
        <title>The Paleozoic origin of enzymatic lignin decomposition reconstructed from 31 fungal genomes.</title>
        <authorList>
            <person name="Floudas D."/>
            <person name="Binder M."/>
            <person name="Riley R."/>
            <person name="Barry K."/>
            <person name="Blanchette R.A."/>
            <person name="Henrissat B."/>
            <person name="Martinez A.T."/>
            <person name="Otillar R."/>
            <person name="Spatafora J.W."/>
            <person name="Yadav J.S."/>
            <person name="Aerts A."/>
            <person name="Benoit I."/>
            <person name="Boyd A."/>
            <person name="Carlson A."/>
            <person name="Copeland A."/>
            <person name="Coutinho P.M."/>
            <person name="de Vries R.P."/>
            <person name="Ferreira P."/>
            <person name="Findley K."/>
            <person name="Foster B."/>
            <person name="Gaskell J."/>
            <person name="Glotzer D."/>
            <person name="Gorecki P."/>
            <person name="Heitman J."/>
            <person name="Hesse C."/>
            <person name="Hori C."/>
            <person name="Igarashi K."/>
            <person name="Jurgens J.A."/>
            <person name="Kallen N."/>
            <person name="Kersten P."/>
            <person name="Kohler A."/>
            <person name="Kuees U."/>
            <person name="Kumar T.K.A."/>
            <person name="Kuo A."/>
            <person name="LaButti K."/>
            <person name="Larrondo L.F."/>
            <person name="Lindquist E."/>
            <person name="Ling A."/>
            <person name="Lombard V."/>
            <person name="Lucas S."/>
            <person name="Lundell T."/>
            <person name="Martin R."/>
            <person name="McLaughlin D.J."/>
            <person name="Morgenstern I."/>
            <person name="Morin E."/>
            <person name="Murat C."/>
            <person name="Nagy L.G."/>
            <person name="Nolan M."/>
            <person name="Ohm R.A."/>
            <person name="Patyshakuliyeva A."/>
            <person name="Rokas A."/>
            <person name="Ruiz-Duenas F.J."/>
            <person name="Sabat G."/>
            <person name="Salamov A."/>
            <person name="Samejima M."/>
            <person name="Schmutz J."/>
            <person name="Slot J.C."/>
            <person name="St John F."/>
            <person name="Stenlid J."/>
            <person name="Sun H."/>
            <person name="Sun S."/>
            <person name="Syed K."/>
            <person name="Tsang A."/>
            <person name="Wiebenga A."/>
            <person name="Young D."/>
            <person name="Pisabarro A."/>
            <person name="Eastwood D.C."/>
            <person name="Martin F."/>
            <person name="Cullen D."/>
            <person name="Grigoriev I.V."/>
            <person name="Hibbett D.S."/>
        </authorList>
    </citation>
    <scope>NUCLEOTIDE SEQUENCE [LARGE SCALE GENOMIC DNA]</scope>
    <source>
        <strain evidence="3 4">MD-104</strain>
    </source>
</reference>
<keyword evidence="2" id="KW-1133">Transmembrane helix</keyword>
<proteinExistence type="predicted"/>
<feature type="compositionally biased region" description="Acidic residues" evidence="1">
    <location>
        <begin position="166"/>
        <end position="176"/>
    </location>
</feature>
<feature type="compositionally biased region" description="Basic residues" evidence="1">
    <location>
        <begin position="42"/>
        <end position="51"/>
    </location>
</feature>